<evidence type="ECO:0000313" key="4">
    <source>
        <dbReference type="Proteomes" id="UP000192418"/>
    </source>
</evidence>
<dbReference type="PANTHER" id="PTHR30105">
    <property type="entry name" value="UNCHARACTERIZED YIBQ-RELATED"/>
    <property type="match status" value="1"/>
</dbReference>
<dbReference type="Proteomes" id="UP000192418">
    <property type="component" value="Unassembled WGS sequence"/>
</dbReference>
<dbReference type="PANTHER" id="PTHR30105:SF2">
    <property type="entry name" value="DIVERGENT POLYSACCHARIDE DEACETYLASE SUPERFAMILY"/>
    <property type="match status" value="1"/>
</dbReference>
<dbReference type="Pfam" id="PF04748">
    <property type="entry name" value="Polysacc_deac_2"/>
    <property type="match status" value="1"/>
</dbReference>
<proteinExistence type="predicted"/>
<dbReference type="AlphaFoldDB" id="A0A1W1YNF0"/>
<organism evidence="3 4">
    <name type="scientific">Desulfocicer vacuolatum DSM 3385</name>
    <dbReference type="NCBI Taxonomy" id="1121400"/>
    <lineage>
        <taxon>Bacteria</taxon>
        <taxon>Pseudomonadati</taxon>
        <taxon>Thermodesulfobacteriota</taxon>
        <taxon>Desulfobacteria</taxon>
        <taxon>Desulfobacterales</taxon>
        <taxon>Desulfobacteraceae</taxon>
        <taxon>Desulfocicer</taxon>
    </lineage>
</organism>
<dbReference type="STRING" id="1121400.SAMN02746065_101222"/>
<keyword evidence="4" id="KW-1185">Reference proteome</keyword>
<reference evidence="3 4" key="1">
    <citation type="submission" date="2017-04" db="EMBL/GenBank/DDBJ databases">
        <authorList>
            <person name="Afonso C.L."/>
            <person name="Miller P.J."/>
            <person name="Scott M.A."/>
            <person name="Spackman E."/>
            <person name="Goraichik I."/>
            <person name="Dimitrov K.M."/>
            <person name="Suarez D.L."/>
            <person name="Swayne D.E."/>
        </authorList>
    </citation>
    <scope>NUCLEOTIDE SEQUENCE [LARGE SCALE GENOMIC DNA]</scope>
    <source>
        <strain evidence="3 4">DSM 3385</strain>
    </source>
</reference>
<sequence>MKNWDKKVPQSENNQRKKEKKNHILFEFASKKGGAFLLVFLFFISLALLGIHFYVNHGDLTEKPDVPPESMVFAPHPSSGPETSVETGTDSDSQGTLQTLGEKEVPEKTDPTLIFPPPPDLSAGQSVLESDSPPSQVIEFDTGAVQGERPIYEVFDKENLSVYGPGEMPVAKGNEPLPLVAIIIDDVGFDKTLAMAFSRLHPNITMAILPGSPFGRSLAERLHVRGCEIMLHLPMEPLQYPAVDPGPGAIMTGMSPDELLQTLRNNLDLIPHVKGVNNHMGSRLTTRSDQMRQVFTVLKKRELFFIDSLTAGESVCRDSARLFQLAFARRDVFLDNIQDKKYISGQISRLIGISRHHGAAIGIGHPYRITLATLEDLLPKIQKKARIVRASQLVAVPQ</sequence>
<protein>
    <submittedName>
        <fullName evidence="3">Uncharacterized conserved protein YibQ, putative polysaccharide deacetylase 2 family</fullName>
    </submittedName>
</protein>
<dbReference type="RefSeq" id="WP_084066531.1">
    <property type="nucleotide sequence ID" value="NZ_FWXY01000001.1"/>
</dbReference>
<dbReference type="EMBL" id="FWXY01000001">
    <property type="protein sequence ID" value="SMC37740.1"/>
    <property type="molecule type" value="Genomic_DNA"/>
</dbReference>
<evidence type="ECO:0000313" key="3">
    <source>
        <dbReference type="EMBL" id="SMC37740.1"/>
    </source>
</evidence>
<dbReference type="SUPFAM" id="SSF88713">
    <property type="entry name" value="Glycoside hydrolase/deacetylase"/>
    <property type="match status" value="1"/>
</dbReference>
<evidence type="ECO:0000256" key="2">
    <source>
        <dbReference type="SAM" id="Phobius"/>
    </source>
</evidence>
<evidence type="ECO:0000256" key="1">
    <source>
        <dbReference type="SAM" id="MobiDB-lite"/>
    </source>
</evidence>
<feature type="transmembrane region" description="Helical" evidence="2">
    <location>
        <begin position="35"/>
        <end position="55"/>
    </location>
</feature>
<dbReference type="InterPro" id="IPR006837">
    <property type="entry name" value="Divergent_DAC"/>
</dbReference>
<name>A0A1W1YNF0_9BACT</name>
<keyword evidence="2" id="KW-1133">Transmembrane helix</keyword>
<dbReference type="CDD" id="cd10936">
    <property type="entry name" value="CE4_DAC2"/>
    <property type="match status" value="1"/>
</dbReference>
<feature type="compositionally biased region" description="Polar residues" evidence="1">
    <location>
        <begin position="80"/>
        <end position="96"/>
    </location>
</feature>
<feature type="region of interest" description="Disordered" evidence="1">
    <location>
        <begin position="66"/>
        <end position="96"/>
    </location>
</feature>
<dbReference type="OrthoDB" id="9784811at2"/>
<gene>
    <name evidence="3" type="ORF">SAMN02746065_101222</name>
</gene>
<keyword evidence="2" id="KW-0812">Transmembrane</keyword>
<dbReference type="InterPro" id="IPR011330">
    <property type="entry name" value="Glyco_hydro/deAcase_b/a-brl"/>
</dbReference>
<keyword evidence="2" id="KW-0472">Membrane</keyword>
<accession>A0A1W1YNF0</accession>
<dbReference type="Gene3D" id="3.20.20.370">
    <property type="entry name" value="Glycoside hydrolase/deacetylase"/>
    <property type="match status" value="1"/>
</dbReference>
<dbReference type="GO" id="GO:0005975">
    <property type="term" value="P:carbohydrate metabolic process"/>
    <property type="evidence" value="ECO:0007669"/>
    <property type="project" value="InterPro"/>
</dbReference>